<dbReference type="PANTHER" id="PTHR24060">
    <property type="entry name" value="METABOTROPIC GLUTAMATE RECEPTOR"/>
    <property type="match status" value="1"/>
</dbReference>
<dbReference type="InterPro" id="IPR001828">
    <property type="entry name" value="ANF_lig-bd_rcpt"/>
</dbReference>
<dbReference type="EMBL" id="WJBH02000001">
    <property type="protein sequence ID" value="KAI9565883.1"/>
    <property type="molecule type" value="Genomic_DNA"/>
</dbReference>
<dbReference type="InterPro" id="IPR038550">
    <property type="entry name" value="GPCR_3_9-Cys_sf"/>
</dbReference>
<keyword evidence="9" id="KW-0325">Glycoprotein</keyword>
<dbReference type="PROSITE" id="PS50259">
    <property type="entry name" value="G_PROTEIN_RECEP_F3_4"/>
    <property type="match status" value="1"/>
</dbReference>
<keyword evidence="7 11" id="KW-0472">Membrane</keyword>
<comment type="caution">
    <text evidence="14">The sequence shown here is derived from an EMBL/GenBank/DDBJ whole genome shotgun (WGS) entry which is preliminary data.</text>
</comment>
<keyword evidence="6" id="KW-0297">G-protein coupled receptor</keyword>
<dbReference type="InterPro" id="IPR017978">
    <property type="entry name" value="GPCR_3_C"/>
</dbReference>
<dbReference type="CDD" id="cd15045">
    <property type="entry name" value="7tmC_mGluRs"/>
    <property type="match status" value="1"/>
</dbReference>
<dbReference type="AlphaFoldDB" id="A0AAD5LP63"/>
<dbReference type="Pfam" id="PF00003">
    <property type="entry name" value="7tm_3"/>
    <property type="match status" value="1"/>
</dbReference>
<keyword evidence="8 14" id="KW-0675">Receptor</keyword>
<feature type="transmembrane region" description="Helical" evidence="11">
    <location>
        <begin position="765"/>
        <end position="786"/>
    </location>
</feature>
<dbReference type="Gene3D" id="2.10.50.30">
    <property type="entry name" value="GPCR, family 3, nine cysteines domain"/>
    <property type="match status" value="1"/>
</dbReference>
<dbReference type="InterPro" id="IPR000162">
    <property type="entry name" value="GPCR_3_mtglu_rcpt"/>
</dbReference>
<comment type="similarity">
    <text evidence="2">Belongs to the G-protein coupled receptor 3 family.</text>
</comment>
<keyword evidence="15" id="KW-1185">Reference proteome</keyword>
<keyword evidence="12" id="KW-0732">Signal</keyword>
<evidence type="ECO:0000256" key="5">
    <source>
        <dbReference type="ARBA" id="ARBA00022989"/>
    </source>
</evidence>
<proteinExistence type="inferred from homology"/>
<evidence type="ECO:0000256" key="2">
    <source>
        <dbReference type="ARBA" id="ARBA00007242"/>
    </source>
</evidence>
<dbReference type="InterPro" id="IPR028082">
    <property type="entry name" value="Peripla_BP_I"/>
</dbReference>
<protein>
    <submittedName>
        <fullName evidence="14">Glutamate receptor</fullName>
    </submittedName>
</protein>
<evidence type="ECO:0000256" key="9">
    <source>
        <dbReference type="ARBA" id="ARBA00023180"/>
    </source>
</evidence>
<feature type="domain" description="G-protein coupled receptors family 3 profile" evidence="13">
    <location>
        <begin position="602"/>
        <end position="871"/>
    </location>
</feature>
<feature type="transmembrane region" description="Helical" evidence="11">
    <location>
        <begin position="720"/>
        <end position="740"/>
    </location>
</feature>
<dbReference type="Proteomes" id="UP000820818">
    <property type="component" value="Linkage Group LG1"/>
</dbReference>
<feature type="signal peptide" evidence="12">
    <location>
        <begin position="1"/>
        <end position="28"/>
    </location>
</feature>
<dbReference type="GO" id="GO:0005886">
    <property type="term" value="C:plasma membrane"/>
    <property type="evidence" value="ECO:0007669"/>
    <property type="project" value="UniProtKB-SubCell"/>
</dbReference>
<name>A0AAD5LP63_9CRUS</name>
<dbReference type="FunFam" id="3.40.50.2300:FF:000145">
    <property type="entry name" value="Glutamate receptor, metabotropic"/>
    <property type="match status" value="1"/>
</dbReference>
<keyword evidence="10" id="KW-0807">Transducer</keyword>
<dbReference type="GO" id="GO:0004930">
    <property type="term" value="F:G protein-coupled receptor activity"/>
    <property type="evidence" value="ECO:0007669"/>
    <property type="project" value="UniProtKB-KW"/>
</dbReference>
<evidence type="ECO:0000259" key="13">
    <source>
        <dbReference type="PROSITE" id="PS50259"/>
    </source>
</evidence>
<dbReference type="PRINTS" id="PR00248">
    <property type="entry name" value="GPCRMGR"/>
</dbReference>
<evidence type="ECO:0000256" key="7">
    <source>
        <dbReference type="ARBA" id="ARBA00023136"/>
    </source>
</evidence>
<dbReference type="CDD" id="cd06362">
    <property type="entry name" value="PBP1_mGluR"/>
    <property type="match status" value="1"/>
</dbReference>
<evidence type="ECO:0000256" key="6">
    <source>
        <dbReference type="ARBA" id="ARBA00023040"/>
    </source>
</evidence>
<dbReference type="CDD" id="cd00064">
    <property type="entry name" value="FU"/>
    <property type="match status" value="1"/>
</dbReference>
<feature type="transmembrane region" description="Helical" evidence="11">
    <location>
        <begin position="832"/>
        <end position="856"/>
    </location>
</feature>
<evidence type="ECO:0000256" key="4">
    <source>
        <dbReference type="ARBA" id="ARBA00022692"/>
    </source>
</evidence>
<feature type="transmembrane region" description="Helical" evidence="11">
    <location>
        <begin position="798"/>
        <end position="820"/>
    </location>
</feature>
<evidence type="ECO:0000256" key="12">
    <source>
        <dbReference type="SAM" id="SignalP"/>
    </source>
</evidence>
<feature type="chain" id="PRO_5042065199" evidence="12">
    <location>
        <begin position="29"/>
        <end position="1010"/>
    </location>
</feature>
<evidence type="ECO:0000313" key="14">
    <source>
        <dbReference type="EMBL" id="KAI9565883.1"/>
    </source>
</evidence>
<dbReference type="SUPFAM" id="SSF53822">
    <property type="entry name" value="Periplasmic binding protein-like I"/>
    <property type="match status" value="1"/>
</dbReference>
<dbReference type="InterPro" id="IPR000337">
    <property type="entry name" value="GPCR_3"/>
</dbReference>
<evidence type="ECO:0000256" key="11">
    <source>
        <dbReference type="SAM" id="Phobius"/>
    </source>
</evidence>
<dbReference type="InterPro" id="IPR050726">
    <property type="entry name" value="mGluR"/>
</dbReference>
<evidence type="ECO:0000313" key="15">
    <source>
        <dbReference type="Proteomes" id="UP000820818"/>
    </source>
</evidence>
<organism evidence="14 15">
    <name type="scientific">Daphnia sinensis</name>
    <dbReference type="NCBI Taxonomy" id="1820382"/>
    <lineage>
        <taxon>Eukaryota</taxon>
        <taxon>Metazoa</taxon>
        <taxon>Ecdysozoa</taxon>
        <taxon>Arthropoda</taxon>
        <taxon>Crustacea</taxon>
        <taxon>Branchiopoda</taxon>
        <taxon>Diplostraca</taxon>
        <taxon>Cladocera</taxon>
        <taxon>Anomopoda</taxon>
        <taxon>Daphniidae</taxon>
        <taxon>Daphnia</taxon>
        <taxon>Daphnia similis group</taxon>
    </lineage>
</organism>
<dbReference type="PRINTS" id="PR00593">
    <property type="entry name" value="MTABOTROPICR"/>
</dbReference>
<evidence type="ECO:0000256" key="3">
    <source>
        <dbReference type="ARBA" id="ARBA00022475"/>
    </source>
</evidence>
<dbReference type="Pfam" id="PF01094">
    <property type="entry name" value="ANF_receptor"/>
    <property type="match status" value="1"/>
</dbReference>
<keyword evidence="5 11" id="KW-1133">Transmembrane helix</keyword>
<feature type="transmembrane region" description="Helical" evidence="11">
    <location>
        <begin position="637"/>
        <end position="660"/>
    </location>
</feature>
<evidence type="ECO:0000256" key="1">
    <source>
        <dbReference type="ARBA" id="ARBA00004651"/>
    </source>
</evidence>
<evidence type="ECO:0000256" key="8">
    <source>
        <dbReference type="ARBA" id="ARBA00023170"/>
    </source>
</evidence>
<reference evidence="14 15" key="1">
    <citation type="submission" date="2022-05" db="EMBL/GenBank/DDBJ databases">
        <title>A multi-omics perspective on studying reproductive biology in Daphnia sinensis.</title>
        <authorList>
            <person name="Jia J."/>
        </authorList>
    </citation>
    <scope>NUCLEOTIDE SEQUENCE [LARGE SCALE GENOMIC DNA]</scope>
    <source>
        <strain evidence="14 15">WSL</strain>
    </source>
</reference>
<keyword evidence="3" id="KW-1003">Cell membrane</keyword>
<accession>A0AAD5LP63</accession>
<feature type="transmembrane region" description="Helical" evidence="11">
    <location>
        <begin position="602"/>
        <end position="625"/>
    </location>
</feature>
<dbReference type="Gene3D" id="3.40.50.2300">
    <property type="match status" value="2"/>
</dbReference>
<comment type="subcellular location">
    <subcellularLocation>
        <location evidence="1">Cell membrane</location>
        <topology evidence="1">Multi-pass membrane protein</topology>
    </subcellularLocation>
</comment>
<feature type="transmembrane region" description="Helical" evidence="11">
    <location>
        <begin position="672"/>
        <end position="690"/>
    </location>
</feature>
<dbReference type="InterPro" id="IPR006212">
    <property type="entry name" value="Furin_repeat"/>
</dbReference>
<sequence>MGMMKVSRKTTHVLPIFLLLCLCVITGSVQVVSRQEGDIMLGALFPIHAKGSSPEGCGSLQGDDGIQPLEALHFTLDQINRDPNLLPNITLGVLAFDSCDNIVNALDQCLDFIKGFLTRIQEEKRGELEACSAGTATASETLTGLTGIQKPVVGVIGDQSSDITIQVTSLLRIFKIPLISYQSTSPTLSDRERFAYFFRTVPSDVTQAYAILEILRNFNWTFASLVYEDSEYGVKGYETLLRLASRYGVCFGAQIRVDIKRFKTTDFDQVLGKLQSQSQSRIVVLFSGKSCAAQLMAATKRITTKNSKPLIWVGCDGWSSRDVVTTGFETIVEGAITVQPLVRHLDGFDSYFKALRPDTNIRNPWFSEYWQDFFKCRLKLEQLPKGIMPSQYSDPCKPGLHITDKRLTSVKFLQFIRDAVYAYAHALHNQWMAECEGRPGVCEKMRNADGSVLKFYLEGASFTDQNKRVFKFYHGGDGPPRYSILNFQKHDDDSYIWKEIGSFFLGANDQPKLEIDRKVMQYRRYEKLYPNSTCKEHCDAKKGLVPYLQSNNSCCPDCKKCEPFEMIQGGHCQPCPNGFMPNENRSRCLLIDEQIIDYRNPWAAGSMAFASFGILLTLAVAFIFWRHRQTPVIKASGRELSAILLLATFCSFAMTFLIASRPTGFKCGVTRFSLGLTHTLAFAAIAVKTNRVARIFGTKKTGSTALTCPRAKYISPRSQLAITGALTLIEVFVNASWLIYQPPRTTHIFPDRYKRVLICEGMDHYTYLVGLVYPLILIGCCTVYAFQTRKCPGGFNEARYIGFTTYTTCVLWMAFIPLFLTAPTTTLRIVTLAMSMSISGIVQLACLFAPKVYIVLCKPEKNTRTGVMAQHRSSSSYALATPPSIALHPLHNHQGSQLTIVNGVEVGEMLTDVASQQQQQQRRKSIQAQHLLAASSDCEDNTMRLSPHNSELHLPDDTISESSIYTLKLKRPSKGTVHFDCEDIDVIDQQKQQQMKVGNMSNDFDSKSID</sequence>
<gene>
    <name evidence="14" type="ORF">GHT06_009681</name>
</gene>
<evidence type="ECO:0000256" key="10">
    <source>
        <dbReference type="ARBA" id="ARBA00023224"/>
    </source>
</evidence>
<keyword evidence="4 11" id="KW-0812">Transmembrane</keyword>